<dbReference type="Pfam" id="PF00571">
    <property type="entry name" value="CBS"/>
    <property type="match status" value="2"/>
</dbReference>
<keyword evidence="3" id="KW-0808">Transferase</keyword>
<dbReference type="InterPro" id="IPR050486">
    <property type="entry name" value="Mannose-1P_guanyltransferase"/>
</dbReference>
<dbReference type="PROSITE" id="PS51371">
    <property type="entry name" value="CBS"/>
    <property type="match status" value="2"/>
</dbReference>
<dbReference type="SUPFAM" id="SSF53448">
    <property type="entry name" value="Nucleotide-diphospho-sugar transferases"/>
    <property type="match status" value="1"/>
</dbReference>
<reference evidence="3 4" key="2">
    <citation type="submission" date="2024-09" db="EMBL/GenBank/DDBJ databases">
        <title>Draft genome sequence of Candidatus Magnetaquicoccaceae bacterium FCR-1.</title>
        <authorList>
            <person name="Shimoshige H."/>
            <person name="Shimamura S."/>
            <person name="Taoka A."/>
            <person name="Kobayashi H."/>
            <person name="Maekawa T."/>
        </authorList>
    </citation>
    <scope>NUCLEOTIDE SEQUENCE [LARGE SCALE GENOMIC DNA]</scope>
    <source>
        <strain evidence="3 4">FCR-1</strain>
    </source>
</reference>
<protein>
    <submittedName>
        <fullName evidence="3">UTP--glucose-1-phosphate uridylyltransferase</fullName>
        <ecNumber evidence="3">2.7.7.9</ecNumber>
    </submittedName>
</protein>
<dbReference type="InterPro" id="IPR005835">
    <property type="entry name" value="NTP_transferase_dom"/>
</dbReference>
<feature type="domain" description="CBS" evidence="2">
    <location>
        <begin position="1"/>
        <end position="53"/>
    </location>
</feature>
<dbReference type="Pfam" id="PF00483">
    <property type="entry name" value="NTP_transferase"/>
    <property type="match status" value="1"/>
</dbReference>
<organism evidence="3 4">
    <name type="scientific">Candidatus Magnetaquiglobus chichijimensis</name>
    <dbReference type="NCBI Taxonomy" id="3141448"/>
    <lineage>
        <taxon>Bacteria</taxon>
        <taxon>Pseudomonadati</taxon>
        <taxon>Pseudomonadota</taxon>
        <taxon>Magnetococcia</taxon>
        <taxon>Magnetococcales</taxon>
        <taxon>Candidatus Magnetaquicoccaceae</taxon>
        <taxon>Candidatus Magnetaquiglobus</taxon>
    </lineage>
</organism>
<reference evidence="3 4" key="1">
    <citation type="submission" date="2024-05" db="EMBL/GenBank/DDBJ databases">
        <authorList>
            <consortium name="Candidatus Magnetaquicoccaceae bacterium FCR-1 genome sequencing consortium"/>
            <person name="Shimoshige H."/>
            <person name="Shimamura S."/>
            <person name="Taoka A."/>
            <person name="Kobayashi H."/>
            <person name="Maekawa T."/>
        </authorList>
    </citation>
    <scope>NUCLEOTIDE SEQUENCE [LARGE SCALE GENOMIC DNA]</scope>
    <source>
        <strain evidence="3 4">FCR-1</strain>
    </source>
</reference>
<dbReference type="EC" id="2.7.7.9" evidence="3"/>
<dbReference type="CDD" id="cd04607">
    <property type="entry name" value="CBS_pair_NTP_transferase_assoc"/>
    <property type="match status" value="1"/>
</dbReference>
<dbReference type="EMBL" id="BAAFGK010000005">
    <property type="protein sequence ID" value="GAB0058869.1"/>
    <property type="molecule type" value="Genomic_DNA"/>
</dbReference>
<evidence type="ECO:0000256" key="1">
    <source>
        <dbReference type="PROSITE-ProRule" id="PRU00703"/>
    </source>
</evidence>
<dbReference type="GO" id="GO:0003983">
    <property type="term" value="F:UTP:glucose-1-phosphate uridylyltransferase activity"/>
    <property type="evidence" value="ECO:0007669"/>
    <property type="project" value="UniProtKB-EC"/>
</dbReference>
<dbReference type="InterPro" id="IPR029044">
    <property type="entry name" value="Nucleotide-diphossugar_trans"/>
</dbReference>
<comment type="caution">
    <text evidence="3">The sequence shown here is derived from an EMBL/GenBank/DDBJ whole genome shotgun (WGS) entry which is preliminary data.</text>
</comment>
<dbReference type="CDD" id="cd06426">
    <property type="entry name" value="NTP_transferase_like_2"/>
    <property type="match status" value="1"/>
</dbReference>
<evidence type="ECO:0000259" key="2">
    <source>
        <dbReference type="PROSITE" id="PS51371"/>
    </source>
</evidence>
<dbReference type="InterPro" id="IPR046342">
    <property type="entry name" value="CBS_dom_sf"/>
</dbReference>
<dbReference type="Gene3D" id="3.90.550.10">
    <property type="entry name" value="Spore Coat Polysaccharide Biosynthesis Protein SpsA, Chain A"/>
    <property type="match status" value="1"/>
</dbReference>
<accession>A0ABQ0CD94</accession>
<evidence type="ECO:0000313" key="3">
    <source>
        <dbReference type="EMBL" id="GAB0058869.1"/>
    </source>
</evidence>
<keyword evidence="1" id="KW-0129">CBS domain</keyword>
<proteinExistence type="predicted"/>
<dbReference type="PANTHER" id="PTHR22572">
    <property type="entry name" value="SUGAR-1-PHOSPHATE GUANYL TRANSFERASE"/>
    <property type="match status" value="1"/>
</dbReference>
<name>A0ABQ0CD94_9PROT</name>
<evidence type="ECO:0000313" key="4">
    <source>
        <dbReference type="Proteomes" id="UP001628193"/>
    </source>
</evidence>
<gene>
    <name evidence="3" type="primary">cugP</name>
    <name evidence="3" type="ORF">SIID45300_03227</name>
</gene>
<dbReference type="Gene3D" id="3.10.580.10">
    <property type="entry name" value="CBS-domain"/>
    <property type="match status" value="1"/>
</dbReference>
<dbReference type="InterPro" id="IPR000644">
    <property type="entry name" value="CBS_dom"/>
</dbReference>
<dbReference type="SMART" id="SM00116">
    <property type="entry name" value="CBS"/>
    <property type="match status" value="2"/>
</dbReference>
<dbReference type="Proteomes" id="UP001628193">
    <property type="component" value="Unassembled WGS sequence"/>
</dbReference>
<feature type="domain" description="CBS" evidence="2">
    <location>
        <begin position="61"/>
        <end position="117"/>
    </location>
</feature>
<keyword evidence="3" id="KW-0548">Nucleotidyltransferase</keyword>
<keyword evidence="4" id="KW-1185">Reference proteome</keyword>
<dbReference type="SUPFAM" id="SSF54631">
    <property type="entry name" value="CBS-domain pair"/>
    <property type="match status" value="1"/>
</dbReference>
<sequence length="345" mass="39054">MILVRPDQSILEAVRVIDKGALRLALVTDAAEHLLGVVTDGDVRRALLKRVDMKEPVMTIMNISPTFARPADSRERILAMMHAKRIEHVPIVDDEGRMMGLETMHNLSVPAPRDNWVVLMAGGLGSRLAPLTDVIPKPLLKVGSKPILEVILESFISHGFHRFFLSVNYRREMIKEYFGDGSAWGVEIVYLEENGRLGTAGSLSLFPEKPTQPFFVMNGDLLTRINFNHVLNFHLEHQSRATLCVRKVEQTVPYGVVRLDAHRLVTIEEKPVQEYFVNAGIYLLDPEVLPLIPPNQYFDMPTLFQAIIKQGETTAAFPFLDYWMDIGRMGDFRQACRDYPEVFAA</sequence>